<dbReference type="GO" id="GO:0016747">
    <property type="term" value="F:acyltransferase activity, transferring groups other than amino-acyl groups"/>
    <property type="evidence" value="ECO:0007669"/>
    <property type="project" value="InterPro"/>
</dbReference>
<dbReference type="PANTHER" id="PTHR41368">
    <property type="entry name" value="PROTEIN YGHO"/>
    <property type="match status" value="1"/>
</dbReference>
<dbReference type="Gene3D" id="3.40.630.30">
    <property type="match status" value="1"/>
</dbReference>
<feature type="domain" description="N-acetyltransferase" evidence="1">
    <location>
        <begin position="3"/>
        <end position="188"/>
    </location>
</feature>
<dbReference type="AlphaFoldDB" id="A0A425Y0J9"/>
<dbReference type="PANTHER" id="PTHR41368:SF1">
    <property type="entry name" value="PROTEIN YGHO"/>
    <property type="match status" value="1"/>
</dbReference>
<proteinExistence type="predicted"/>
<protein>
    <recommendedName>
        <fullName evidence="1">N-acetyltransferase domain-containing protein</fullName>
    </recommendedName>
</protein>
<accession>A0A425Y0J9</accession>
<dbReference type="OrthoDB" id="9806005at2"/>
<dbReference type="EMBL" id="QQWG01000009">
    <property type="protein sequence ID" value="RRG21100.1"/>
    <property type="molecule type" value="Genomic_DNA"/>
</dbReference>
<gene>
    <name evidence="2" type="ORF">DWB61_10175</name>
</gene>
<dbReference type="SUPFAM" id="SSF55729">
    <property type="entry name" value="Acyl-CoA N-acyltransferases (Nat)"/>
    <property type="match status" value="1"/>
</dbReference>
<dbReference type="RefSeq" id="WP_125030792.1">
    <property type="nucleotide sequence ID" value="NZ_JAPXVP010000008.1"/>
</dbReference>
<dbReference type="PROSITE" id="PS51186">
    <property type="entry name" value="GNAT"/>
    <property type="match status" value="1"/>
</dbReference>
<organism evidence="2 3">
    <name type="scientific">Ancylomarina euxinus</name>
    <dbReference type="NCBI Taxonomy" id="2283627"/>
    <lineage>
        <taxon>Bacteria</taxon>
        <taxon>Pseudomonadati</taxon>
        <taxon>Bacteroidota</taxon>
        <taxon>Bacteroidia</taxon>
        <taxon>Marinilabiliales</taxon>
        <taxon>Marinifilaceae</taxon>
        <taxon>Ancylomarina</taxon>
    </lineage>
</organism>
<keyword evidence="3" id="KW-1185">Reference proteome</keyword>
<evidence type="ECO:0000259" key="1">
    <source>
        <dbReference type="PROSITE" id="PS51186"/>
    </source>
</evidence>
<name>A0A425Y0J9_9BACT</name>
<sequence length="376" mass="43802">MPLEIREVKTSSELKKFVKFYTKLYRNNSQVAFPLHLDELKTLKRDKNPAHQFCKCNYWIAYRDNKIVGRIAAIINTKEQEKEGENIGRFGWFDFEDDFSISEKLMEVALTWLKQHSVINVHGPMGFTDMDRQGLLIKGFDRKGTMATIYNYRYYEKHLVRLGFEKSTDWVEYELHPDETVADKISLLAKRCKDRNELISLKPKSIKELKAMAPDIFKLINESYKDLYGYIPLTRDQMDYYTKAYLSFVNLNLISLVADSDGKLVGVGISLPSFTHALQKAKGKLFPRGAFEMLRALKKNKRLDLYLIAVDSQYQSKGANAIIMSDIINGAAKLGIHIAESNIELEDNKQVQSMWRFIPHEQHKRRRCYIKHIDHE</sequence>
<evidence type="ECO:0000313" key="2">
    <source>
        <dbReference type="EMBL" id="RRG21100.1"/>
    </source>
</evidence>
<dbReference type="InterPro" id="IPR039968">
    <property type="entry name" value="BcerS-like"/>
</dbReference>
<evidence type="ECO:0000313" key="3">
    <source>
        <dbReference type="Proteomes" id="UP000285794"/>
    </source>
</evidence>
<comment type="caution">
    <text evidence="2">The sequence shown here is derived from an EMBL/GenBank/DDBJ whole genome shotgun (WGS) entry which is preliminary data.</text>
</comment>
<reference evidence="2 3" key="1">
    <citation type="submission" date="2018-07" db="EMBL/GenBank/DDBJ databases">
        <title>Draft genome sequence of Ancylomarina sp. M1P.</title>
        <authorList>
            <person name="Yadav S."/>
            <person name="Villanueva L."/>
            <person name="Damste J.S.S."/>
        </authorList>
    </citation>
    <scope>NUCLEOTIDE SEQUENCE [LARGE SCALE GENOMIC DNA]</scope>
    <source>
        <strain evidence="2 3">M1P</strain>
    </source>
</reference>
<dbReference type="Proteomes" id="UP000285794">
    <property type="component" value="Unassembled WGS sequence"/>
</dbReference>
<dbReference type="InterPro" id="IPR000182">
    <property type="entry name" value="GNAT_dom"/>
</dbReference>
<dbReference type="InterPro" id="IPR016181">
    <property type="entry name" value="Acyl_CoA_acyltransferase"/>
</dbReference>